<keyword evidence="2" id="KW-1185">Reference proteome</keyword>
<name>A0A7D3UUK9_9VIRU</name>
<evidence type="ECO:0000313" key="1">
    <source>
        <dbReference type="EMBL" id="QKF93569.1"/>
    </source>
</evidence>
<organism evidence="1 2">
    <name type="scientific">Fadolivirus FV1/VV64</name>
    <dbReference type="NCBI Taxonomy" id="3070911"/>
    <lineage>
        <taxon>Viruses</taxon>
        <taxon>Varidnaviria</taxon>
        <taxon>Bamfordvirae</taxon>
        <taxon>Nucleocytoviricota</taxon>
        <taxon>Megaviricetes</taxon>
        <taxon>Imitervirales</taxon>
        <taxon>Mimiviridae</taxon>
        <taxon>Klosneuvirinae</taxon>
        <taxon>Fadolivirus</taxon>
        <taxon>Fadolivirus algeromassiliense</taxon>
    </lineage>
</organism>
<protein>
    <submittedName>
        <fullName evidence="1">Uncharacterized protein</fullName>
    </submittedName>
</protein>
<evidence type="ECO:0000313" key="2">
    <source>
        <dbReference type="Proteomes" id="UP001162001"/>
    </source>
</evidence>
<proteinExistence type="predicted"/>
<dbReference type="Proteomes" id="UP001162001">
    <property type="component" value="Segment"/>
</dbReference>
<dbReference type="EMBL" id="MT418680">
    <property type="protein sequence ID" value="QKF93569.1"/>
    <property type="molecule type" value="Genomic_DNA"/>
</dbReference>
<sequence>MDNISNIIHNISIFHNRKKIMENILNLINQNEITNIKTLIFIDSSTLLNKISTNEFAFNDAMGLNTDIVDEGNENFTAVMFFGKAINENDFNTRFSANQRTKLLEYYKRDVDDLFIDYVDISGLMTNEIDSLKRKLILLCLRFQIIGILSELPVPPYNIIGQTLGLQKLLANITKYKKDYNITKLNKINKLSAKNDLEIMITNYFDKNKAFFESNNLNTLIGKNKIIEDRCNLAFKVFSSNAKSFSSLNEIGNITNKKCLDKITNNDINFIKNNKLEDVADFLINKKESGIIILPLKRGNDNLIIVRCLTKIYISNDHPDVKKIFMKEGIDGLSKITKLKEELSWQYRYIVDYIPTFKIHEFLNWFGLNTPVELYWNNTTDDKYKFLLALVLKQTNEITMCPMIGGFSNFTGNDINIVLQALNNKNGKKIIILDKTKTSSNINCSKI</sequence>
<gene>
    <name evidence="1" type="ORF">Fadolivirus_1_111</name>
</gene>
<reference evidence="1 2" key="1">
    <citation type="submission" date="2020-04" db="EMBL/GenBank/DDBJ databases">
        <title>Advantages and limits of metagenomic assembly and binning of a giant virus.</title>
        <authorList>
            <person name="Schulz F."/>
            <person name="Andreani J."/>
            <person name="Francis R."/>
            <person name="Boudjemaa H."/>
            <person name="Bou Khalil J.Y."/>
            <person name="Lee J."/>
            <person name="La Scola B."/>
            <person name="Woyke T."/>
        </authorList>
    </citation>
    <scope>NUCLEOTIDE SEQUENCE [LARGE SCALE GENOMIC DNA]</scope>
    <source>
        <strain evidence="1 2">FV1/VV64</strain>
    </source>
</reference>
<accession>A0A7D3UUK9</accession>